<sequence length="44" mass="4866">MKISNSTSVHLSYTNESQEAVQRHEPKTIQKLACGADSDKPAQH</sequence>
<feature type="compositionally biased region" description="Polar residues" evidence="1">
    <location>
        <begin position="1"/>
        <end position="20"/>
    </location>
</feature>
<proteinExistence type="predicted"/>
<dbReference type="EMBL" id="FUEG01000026">
    <property type="protein sequence ID" value="SJL15034.1"/>
    <property type="molecule type" value="Genomic_DNA"/>
</dbReference>
<evidence type="ECO:0000313" key="3">
    <source>
        <dbReference type="Proteomes" id="UP000219338"/>
    </source>
</evidence>
<gene>
    <name evidence="2" type="ORF">ARMOST_18516</name>
</gene>
<name>A0A284S228_ARMOS</name>
<evidence type="ECO:0000256" key="1">
    <source>
        <dbReference type="SAM" id="MobiDB-lite"/>
    </source>
</evidence>
<reference evidence="3" key="1">
    <citation type="journal article" date="2017" name="Nat. Ecol. Evol.">
        <title>Genome expansion and lineage-specific genetic innovations in the forest pathogenic fungi Armillaria.</title>
        <authorList>
            <person name="Sipos G."/>
            <person name="Prasanna A.N."/>
            <person name="Walter M.C."/>
            <person name="O'Connor E."/>
            <person name="Balint B."/>
            <person name="Krizsan K."/>
            <person name="Kiss B."/>
            <person name="Hess J."/>
            <person name="Varga T."/>
            <person name="Slot J."/>
            <person name="Riley R."/>
            <person name="Boka B."/>
            <person name="Rigling D."/>
            <person name="Barry K."/>
            <person name="Lee J."/>
            <person name="Mihaltcheva S."/>
            <person name="LaButti K."/>
            <person name="Lipzen A."/>
            <person name="Waldron R."/>
            <person name="Moloney N.M."/>
            <person name="Sperisen C."/>
            <person name="Kredics L."/>
            <person name="Vagvoelgyi C."/>
            <person name="Patrignani A."/>
            <person name="Fitzpatrick D."/>
            <person name="Nagy I."/>
            <person name="Doyle S."/>
            <person name="Anderson J.B."/>
            <person name="Grigoriev I.V."/>
            <person name="Gueldener U."/>
            <person name="Muensterkoetter M."/>
            <person name="Nagy L.G."/>
        </authorList>
    </citation>
    <scope>NUCLEOTIDE SEQUENCE [LARGE SCALE GENOMIC DNA]</scope>
    <source>
        <strain evidence="3">C18/9</strain>
    </source>
</reference>
<organism evidence="2 3">
    <name type="scientific">Armillaria ostoyae</name>
    <name type="common">Armillaria root rot fungus</name>
    <dbReference type="NCBI Taxonomy" id="47428"/>
    <lineage>
        <taxon>Eukaryota</taxon>
        <taxon>Fungi</taxon>
        <taxon>Dikarya</taxon>
        <taxon>Basidiomycota</taxon>
        <taxon>Agaricomycotina</taxon>
        <taxon>Agaricomycetes</taxon>
        <taxon>Agaricomycetidae</taxon>
        <taxon>Agaricales</taxon>
        <taxon>Marasmiineae</taxon>
        <taxon>Physalacriaceae</taxon>
        <taxon>Armillaria</taxon>
    </lineage>
</organism>
<dbReference type="Proteomes" id="UP000219338">
    <property type="component" value="Unassembled WGS sequence"/>
</dbReference>
<accession>A0A284S228</accession>
<protein>
    <submittedName>
        <fullName evidence="2">Uncharacterized protein</fullName>
    </submittedName>
</protein>
<feature type="region of interest" description="Disordered" evidence="1">
    <location>
        <begin position="1"/>
        <end position="26"/>
    </location>
</feature>
<evidence type="ECO:0000313" key="2">
    <source>
        <dbReference type="EMBL" id="SJL15034.1"/>
    </source>
</evidence>
<keyword evidence="3" id="KW-1185">Reference proteome</keyword>
<dbReference type="AlphaFoldDB" id="A0A284S228"/>